<name>A0A251UJN0_HELAN</name>
<gene>
    <name evidence="2" type="ORF">HannXRQ_Chr06g0184091</name>
</gene>
<dbReference type="InParanoid" id="A0A251UJN0"/>
<dbReference type="Proteomes" id="UP000215914">
    <property type="component" value="Chromosome 6"/>
</dbReference>
<evidence type="ECO:0000313" key="2">
    <source>
        <dbReference type="EMBL" id="OTG23580.1"/>
    </source>
</evidence>
<evidence type="ECO:0000256" key="1">
    <source>
        <dbReference type="SAM" id="SignalP"/>
    </source>
</evidence>
<feature type="chain" id="PRO_5013395471" evidence="1">
    <location>
        <begin position="26"/>
        <end position="63"/>
    </location>
</feature>
<protein>
    <submittedName>
        <fullName evidence="2">Uncharacterized protein</fullName>
    </submittedName>
</protein>
<dbReference type="STRING" id="4232.A0A251UJN0"/>
<reference evidence="3" key="1">
    <citation type="journal article" date="2017" name="Nature">
        <title>The sunflower genome provides insights into oil metabolism, flowering and Asterid evolution.</title>
        <authorList>
            <person name="Badouin H."/>
            <person name="Gouzy J."/>
            <person name="Grassa C.J."/>
            <person name="Murat F."/>
            <person name="Staton S.E."/>
            <person name="Cottret L."/>
            <person name="Lelandais-Briere C."/>
            <person name="Owens G.L."/>
            <person name="Carrere S."/>
            <person name="Mayjonade B."/>
            <person name="Legrand L."/>
            <person name="Gill N."/>
            <person name="Kane N.C."/>
            <person name="Bowers J.E."/>
            <person name="Hubner S."/>
            <person name="Bellec A."/>
            <person name="Berard A."/>
            <person name="Berges H."/>
            <person name="Blanchet N."/>
            <person name="Boniface M.C."/>
            <person name="Brunel D."/>
            <person name="Catrice O."/>
            <person name="Chaidir N."/>
            <person name="Claudel C."/>
            <person name="Donnadieu C."/>
            <person name="Faraut T."/>
            <person name="Fievet G."/>
            <person name="Helmstetter N."/>
            <person name="King M."/>
            <person name="Knapp S.J."/>
            <person name="Lai Z."/>
            <person name="Le Paslier M.C."/>
            <person name="Lippi Y."/>
            <person name="Lorenzon L."/>
            <person name="Mandel J.R."/>
            <person name="Marage G."/>
            <person name="Marchand G."/>
            <person name="Marquand E."/>
            <person name="Bret-Mestries E."/>
            <person name="Morien E."/>
            <person name="Nambeesan S."/>
            <person name="Nguyen T."/>
            <person name="Pegot-Espagnet P."/>
            <person name="Pouilly N."/>
            <person name="Raftis F."/>
            <person name="Sallet E."/>
            <person name="Schiex T."/>
            <person name="Thomas J."/>
            <person name="Vandecasteele C."/>
            <person name="Vares D."/>
            <person name="Vear F."/>
            <person name="Vautrin S."/>
            <person name="Crespi M."/>
            <person name="Mangin B."/>
            <person name="Burke J.M."/>
            <person name="Salse J."/>
            <person name="Munos S."/>
            <person name="Vincourt P."/>
            <person name="Rieseberg L.H."/>
            <person name="Langlade N.B."/>
        </authorList>
    </citation>
    <scope>NUCLEOTIDE SEQUENCE [LARGE SCALE GENOMIC DNA]</scope>
    <source>
        <strain evidence="3">cv. SF193</strain>
    </source>
</reference>
<keyword evidence="1" id="KW-0732">Signal</keyword>
<sequence length="63" mass="6583">MQALVILSFVVSVILMVVVTKVAKSALEKALAEGIDSDGSVADSSSVVEEVRVDIHESLLVKG</sequence>
<evidence type="ECO:0000313" key="3">
    <source>
        <dbReference type="Proteomes" id="UP000215914"/>
    </source>
</evidence>
<dbReference type="AlphaFoldDB" id="A0A251UJN0"/>
<keyword evidence="3" id="KW-1185">Reference proteome</keyword>
<feature type="signal peptide" evidence="1">
    <location>
        <begin position="1"/>
        <end position="25"/>
    </location>
</feature>
<organism evidence="2 3">
    <name type="scientific">Helianthus annuus</name>
    <name type="common">Common sunflower</name>
    <dbReference type="NCBI Taxonomy" id="4232"/>
    <lineage>
        <taxon>Eukaryota</taxon>
        <taxon>Viridiplantae</taxon>
        <taxon>Streptophyta</taxon>
        <taxon>Embryophyta</taxon>
        <taxon>Tracheophyta</taxon>
        <taxon>Spermatophyta</taxon>
        <taxon>Magnoliopsida</taxon>
        <taxon>eudicotyledons</taxon>
        <taxon>Gunneridae</taxon>
        <taxon>Pentapetalae</taxon>
        <taxon>asterids</taxon>
        <taxon>campanulids</taxon>
        <taxon>Asterales</taxon>
        <taxon>Asteraceae</taxon>
        <taxon>Asteroideae</taxon>
        <taxon>Heliantheae alliance</taxon>
        <taxon>Heliantheae</taxon>
        <taxon>Helianthus</taxon>
    </lineage>
</organism>
<proteinExistence type="predicted"/>
<accession>A0A251UJN0</accession>
<dbReference type="EMBL" id="CM007895">
    <property type="protein sequence ID" value="OTG23580.1"/>
    <property type="molecule type" value="Genomic_DNA"/>
</dbReference>